<evidence type="ECO:0000313" key="2">
    <source>
        <dbReference type="EMBL" id="TDW15828.1"/>
    </source>
</evidence>
<dbReference type="EMBL" id="SODF01000003">
    <property type="protein sequence ID" value="TDW15828.1"/>
    <property type="molecule type" value="Genomic_DNA"/>
</dbReference>
<dbReference type="RefSeq" id="WP_134123652.1">
    <property type="nucleotide sequence ID" value="NZ_SODF01000003.1"/>
</dbReference>
<dbReference type="GO" id="GO:0004806">
    <property type="term" value="F:triacylglycerol lipase activity"/>
    <property type="evidence" value="ECO:0007669"/>
    <property type="project" value="TreeGrafter"/>
</dbReference>
<feature type="domain" description="AB hydrolase-1" evidence="1">
    <location>
        <begin position="21"/>
        <end position="129"/>
    </location>
</feature>
<comment type="caution">
    <text evidence="2">The sequence shown here is derived from an EMBL/GenBank/DDBJ whole genome shotgun (WGS) entry which is preliminary data.</text>
</comment>
<dbReference type="Gene3D" id="3.40.50.1820">
    <property type="entry name" value="alpha/beta hydrolase"/>
    <property type="match status" value="1"/>
</dbReference>
<name>A0A4R7ZHM7_9ACTN</name>
<dbReference type="Pfam" id="PF00561">
    <property type="entry name" value="Abhydrolase_1"/>
    <property type="match status" value="1"/>
</dbReference>
<gene>
    <name evidence="2" type="ORF">EV650_7322</name>
</gene>
<sequence>MIYTVDTPAAALHVERTGEGPAIVLIPGGGGDAAMYTALIDELARKHTVITYDRRGNSRSSLKPGAGASLPDQAADVVAILDDAGFDQAFVFGSSAGALVTLSLLTSYADRVAAAVVHEPPVIQVLPDAAERTAYFDDLGRIAEREGALPAMMKFATSTMDRPTKFFDSRFGRTIGAAAVGLASRVTPKNEMNRLFGNADQLMRTEMPDFTRYQPDREALRNANSRWAFGVGALSEGRYYSRPARQLSAELGVPCLEFPGGHLGYQSEAAEFARRLQEFFDA</sequence>
<reference evidence="2 3" key="1">
    <citation type="submission" date="2019-03" db="EMBL/GenBank/DDBJ databases">
        <title>Genomic Encyclopedia of Type Strains, Phase III (KMG-III): the genomes of soil and plant-associated and newly described type strains.</title>
        <authorList>
            <person name="Whitman W."/>
        </authorList>
    </citation>
    <scope>NUCLEOTIDE SEQUENCE [LARGE SCALE GENOMIC DNA]</scope>
    <source>
        <strain evidence="2 3">VKM Ac-2570</strain>
    </source>
</reference>
<accession>A0A4R7ZHM7</accession>
<dbReference type="OrthoDB" id="3210164at2"/>
<keyword evidence="3" id="KW-1185">Reference proteome</keyword>
<organism evidence="2 3">
    <name type="scientific">Kribbella kalugense</name>
    <dbReference type="NCBI Taxonomy" id="2512221"/>
    <lineage>
        <taxon>Bacteria</taxon>
        <taxon>Bacillati</taxon>
        <taxon>Actinomycetota</taxon>
        <taxon>Actinomycetes</taxon>
        <taxon>Propionibacteriales</taxon>
        <taxon>Kribbellaceae</taxon>
        <taxon>Kribbella</taxon>
    </lineage>
</organism>
<evidence type="ECO:0000313" key="3">
    <source>
        <dbReference type="Proteomes" id="UP000295447"/>
    </source>
</evidence>
<evidence type="ECO:0000259" key="1">
    <source>
        <dbReference type="Pfam" id="PF00561"/>
    </source>
</evidence>
<dbReference type="SUPFAM" id="SSF53474">
    <property type="entry name" value="alpha/beta-Hydrolases"/>
    <property type="match status" value="1"/>
</dbReference>
<protein>
    <submittedName>
        <fullName evidence="2">Pimeloyl-ACP methyl ester carboxylesterase</fullName>
    </submittedName>
</protein>
<dbReference type="GO" id="GO:0046503">
    <property type="term" value="P:glycerolipid catabolic process"/>
    <property type="evidence" value="ECO:0007669"/>
    <property type="project" value="TreeGrafter"/>
</dbReference>
<dbReference type="PANTHER" id="PTHR43433:SF5">
    <property type="entry name" value="AB HYDROLASE-1 DOMAIN-CONTAINING PROTEIN"/>
    <property type="match status" value="1"/>
</dbReference>
<dbReference type="InterPro" id="IPR000073">
    <property type="entry name" value="AB_hydrolase_1"/>
</dbReference>
<dbReference type="Proteomes" id="UP000295447">
    <property type="component" value="Unassembled WGS sequence"/>
</dbReference>
<proteinExistence type="predicted"/>
<dbReference type="AlphaFoldDB" id="A0A4R7ZHM7"/>
<dbReference type="PANTHER" id="PTHR43433">
    <property type="entry name" value="HYDROLASE, ALPHA/BETA FOLD FAMILY PROTEIN"/>
    <property type="match status" value="1"/>
</dbReference>
<dbReference type="InterPro" id="IPR050471">
    <property type="entry name" value="AB_hydrolase"/>
</dbReference>
<dbReference type="InterPro" id="IPR029058">
    <property type="entry name" value="AB_hydrolase_fold"/>
</dbReference>